<dbReference type="Gene3D" id="1.10.1760.20">
    <property type="match status" value="1"/>
</dbReference>
<feature type="transmembrane region" description="Helical" evidence="7">
    <location>
        <begin position="37"/>
        <end position="56"/>
    </location>
</feature>
<dbReference type="GO" id="GO:0005886">
    <property type="term" value="C:plasma membrane"/>
    <property type="evidence" value="ECO:0007669"/>
    <property type="project" value="UniProtKB-SubCell"/>
</dbReference>
<evidence type="ECO:0000313" key="8">
    <source>
        <dbReference type="EMBL" id="SCY48814.1"/>
    </source>
</evidence>
<name>A0A1G5GBF1_9BACT</name>
<dbReference type="NCBIfam" id="NF004905">
    <property type="entry name" value="PRK06265.1-5"/>
    <property type="match status" value="1"/>
</dbReference>
<proteinExistence type="predicted"/>
<dbReference type="STRING" id="419481.SAMN05216233_11058"/>
<keyword evidence="2" id="KW-0813">Transport</keyword>
<dbReference type="PANTHER" id="PTHR34229:SF1">
    <property type="entry name" value="METAL TRANSPORT PROTEIN HI_1621-RELATED"/>
    <property type="match status" value="1"/>
</dbReference>
<dbReference type="AlphaFoldDB" id="A0A1G5GBF1"/>
<keyword evidence="6 7" id="KW-0472">Membrane</keyword>
<feature type="transmembrane region" description="Helical" evidence="7">
    <location>
        <begin position="68"/>
        <end position="91"/>
    </location>
</feature>
<comment type="subcellular location">
    <subcellularLocation>
        <location evidence="1">Cell membrane</location>
        <topology evidence="1">Multi-pass membrane protein</topology>
    </subcellularLocation>
</comment>
<dbReference type="Pfam" id="PF01891">
    <property type="entry name" value="CbiM"/>
    <property type="match status" value="1"/>
</dbReference>
<keyword evidence="3" id="KW-1003">Cell membrane</keyword>
<evidence type="ECO:0000313" key="9">
    <source>
        <dbReference type="Proteomes" id="UP000198870"/>
    </source>
</evidence>
<feature type="transmembrane region" description="Helical" evidence="7">
    <location>
        <begin position="131"/>
        <end position="154"/>
    </location>
</feature>
<evidence type="ECO:0000256" key="6">
    <source>
        <dbReference type="ARBA" id="ARBA00023136"/>
    </source>
</evidence>
<dbReference type="Proteomes" id="UP000198870">
    <property type="component" value="Unassembled WGS sequence"/>
</dbReference>
<dbReference type="EMBL" id="FMUX01000010">
    <property type="protein sequence ID" value="SCY48814.1"/>
    <property type="molecule type" value="Genomic_DNA"/>
</dbReference>
<evidence type="ECO:0000256" key="5">
    <source>
        <dbReference type="ARBA" id="ARBA00022989"/>
    </source>
</evidence>
<keyword evidence="9" id="KW-1185">Reference proteome</keyword>
<feature type="transmembrane region" description="Helical" evidence="7">
    <location>
        <begin position="174"/>
        <end position="192"/>
    </location>
</feature>
<reference evidence="8 9" key="1">
    <citation type="submission" date="2016-10" db="EMBL/GenBank/DDBJ databases">
        <authorList>
            <person name="de Groot N.N."/>
        </authorList>
    </citation>
    <scope>NUCLEOTIDE SEQUENCE [LARGE SCALE GENOMIC DNA]</scope>
    <source>
        <strain evidence="8 9">AA1</strain>
    </source>
</reference>
<gene>
    <name evidence="8" type="ORF">SAMN05216233_11058</name>
</gene>
<keyword evidence="5 7" id="KW-1133">Transmembrane helix</keyword>
<organism evidence="8 9">
    <name type="scientific">Desulfoluna spongiiphila</name>
    <dbReference type="NCBI Taxonomy" id="419481"/>
    <lineage>
        <taxon>Bacteria</taxon>
        <taxon>Pseudomonadati</taxon>
        <taxon>Thermodesulfobacteriota</taxon>
        <taxon>Desulfobacteria</taxon>
        <taxon>Desulfobacterales</taxon>
        <taxon>Desulfolunaceae</taxon>
        <taxon>Desulfoluna</taxon>
    </lineage>
</organism>
<dbReference type="RefSeq" id="WP_092211339.1">
    <property type="nucleotide sequence ID" value="NZ_FMUX01000010.1"/>
</dbReference>
<evidence type="ECO:0000256" key="4">
    <source>
        <dbReference type="ARBA" id="ARBA00022692"/>
    </source>
</evidence>
<evidence type="ECO:0000256" key="7">
    <source>
        <dbReference type="SAM" id="Phobius"/>
    </source>
</evidence>
<dbReference type="PANTHER" id="PTHR34229">
    <property type="entry name" value="METAL TRANSPORT PROTEIN HI_1621-RELATED"/>
    <property type="match status" value="1"/>
</dbReference>
<protein>
    <submittedName>
        <fullName evidence="8">Cobalt/nickel transport system permease protein</fullName>
    </submittedName>
</protein>
<feature type="transmembrane region" description="Helical" evidence="7">
    <location>
        <begin position="97"/>
        <end position="119"/>
    </location>
</feature>
<evidence type="ECO:0000256" key="2">
    <source>
        <dbReference type="ARBA" id="ARBA00022448"/>
    </source>
</evidence>
<accession>A0A1G5GBF1</accession>
<keyword evidence="4 7" id="KW-0812">Transmembrane</keyword>
<evidence type="ECO:0000256" key="3">
    <source>
        <dbReference type="ARBA" id="ARBA00022475"/>
    </source>
</evidence>
<sequence length="210" mass="21496">MHISEGVLSAPVLLAGAAVAAGGVAYGLKRMDGEATVSAALVTSAFFVASLIHLNIGPASVHLVLNGLVGLVLGWAAFPAIFTGLLLQALLFQYGGLTTLGVNTVVMAAPAVGVSLLLGPLVSRNGRVGMAASFGCGFLAVLFSSLLLAAALVFTGENFTVIAWASVVGNTPVMVVEGIFTAFVISFLLRVYPELLGGLIRAPEEKKEDR</sequence>
<dbReference type="OrthoDB" id="9792317at2"/>
<evidence type="ECO:0000256" key="1">
    <source>
        <dbReference type="ARBA" id="ARBA00004651"/>
    </source>
</evidence>
<dbReference type="GO" id="GO:0000041">
    <property type="term" value="P:transition metal ion transport"/>
    <property type="evidence" value="ECO:0007669"/>
    <property type="project" value="InterPro"/>
</dbReference>
<dbReference type="InterPro" id="IPR002751">
    <property type="entry name" value="CbiM/NikMN"/>
</dbReference>